<dbReference type="PANTHER" id="PTHR35004">
    <property type="entry name" value="TRANSPOSASE RV3428C-RELATED"/>
    <property type="match status" value="1"/>
</dbReference>
<dbReference type="InterPro" id="IPR036397">
    <property type="entry name" value="RNaseH_sf"/>
</dbReference>
<dbReference type="Pfam" id="PF00665">
    <property type="entry name" value="rve"/>
    <property type="match status" value="1"/>
</dbReference>
<dbReference type="Proteomes" id="UP001451571">
    <property type="component" value="Chromosome"/>
</dbReference>
<name>A0ABZ3EWY5_9FIRM</name>
<feature type="domain" description="Integrase catalytic" evidence="1">
    <location>
        <begin position="153"/>
        <end position="336"/>
    </location>
</feature>
<dbReference type="Pfam" id="PF09299">
    <property type="entry name" value="Mu-transpos_C"/>
    <property type="match status" value="1"/>
</dbReference>
<gene>
    <name evidence="2" type="ORF">V6984_03035</name>
</gene>
<dbReference type="PANTHER" id="PTHR35004:SF6">
    <property type="entry name" value="TRANSPOSASE"/>
    <property type="match status" value="1"/>
</dbReference>
<dbReference type="RefSeq" id="WP_342758337.1">
    <property type="nucleotide sequence ID" value="NZ_CP146256.1"/>
</dbReference>
<accession>A0ABZ3EWY5</accession>
<protein>
    <submittedName>
        <fullName evidence="2">DDE-type integrase/transposase/recombinase</fullName>
    </submittedName>
</protein>
<dbReference type="PROSITE" id="PS50994">
    <property type="entry name" value="INTEGRASE"/>
    <property type="match status" value="1"/>
</dbReference>
<keyword evidence="3" id="KW-1185">Reference proteome</keyword>
<dbReference type="Gene3D" id="3.30.420.10">
    <property type="entry name" value="Ribonuclease H-like superfamily/Ribonuclease H"/>
    <property type="match status" value="1"/>
</dbReference>
<dbReference type="SUPFAM" id="SSF46689">
    <property type="entry name" value="Homeodomain-like"/>
    <property type="match status" value="1"/>
</dbReference>
<dbReference type="InterPro" id="IPR012337">
    <property type="entry name" value="RNaseH-like_sf"/>
</dbReference>
<dbReference type="InterPro" id="IPR001584">
    <property type="entry name" value="Integrase_cat-core"/>
</dbReference>
<organism evidence="2 3">
    <name type="scientific">Kineothrix sedimenti</name>
    <dbReference type="NCBI Taxonomy" id="3123317"/>
    <lineage>
        <taxon>Bacteria</taxon>
        <taxon>Bacillati</taxon>
        <taxon>Bacillota</taxon>
        <taxon>Clostridia</taxon>
        <taxon>Lachnospirales</taxon>
        <taxon>Lachnospiraceae</taxon>
        <taxon>Kineothrix</taxon>
    </lineage>
</organism>
<dbReference type="InterPro" id="IPR009057">
    <property type="entry name" value="Homeodomain-like_sf"/>
</dbReference>
<sequence length="468" mass="54428">MQSREVKKWQDEEALKRYQMIAPLLDEELDEAKKRQLREEIAEKYGISKRSLYRYEAKYREDAFTGLRPMNREKRRSQALPENYDEIVGEAIQLKREVPKRSVRQIIKILETEGYAAPGVIKASTLQRYLYNAGMGVKQMKRYAEKRETTSRRFCRPHRMELLQGDIKYGPDIRLRDGTLVKTYLSSLIDDHSRFIVQSEFYDNQRQEVVEDTFHKAILKYGKCDACYLDNGTQYTSNQLHTALARMGIRVLHAKPRACQSKGKVEKFHQKVDQFIAEIRIAQVHSLEELNQKWKYFLEQDYQKEAHDGIKEYYDSHGVKVPSEGISPLQEFTRDTRGLVFLDTTVVSEAFLHHESRKLDNAGCFSFGDIKYEASVALANAEVEIAYDPMNTETIKVLYRDMEPVMAHRVRIEAFCDRKLVLPVGMTDRVPETSRFLDALEKKYKEDHQLMANALSFGDYGKAGGQNV</sequence>
<evidence type="ECO:0000259" key="1">
    <source>
        <dbReference type="PROSITE" id="PS50994"/>
    </source>
</evidence>
<proteinExistence type="predicted"/>
<dbReference type="InterPro" id="IPR015378">
    <property type="entry name" value="Transposase-like_Mu_C"/>
</dbReference>
<reference evidence="2 3" key="1">
    <citation type="submission" date="2024-02" db="EMBL/GenBank/DDBJ databases">
        <title>Bacterial strain from lacustrine sediment.</title>
        <authorList>
            <person name="Petit C."/>
            <person name="Fadhlaoui K."/>
        </authorList>
    </citation>
    <scope>NUCLEOTIDE SEQUENCE [LARGE SCALE GENOMIC DNA]</scope>
    <source>
        <strain evidence="2 3">IPX-CK</strain>
    </source>
</reference>
<evidence type="ECO:0000313" key="2">
    <source>
        <dbReference type="EMBL" id="XAH74756.1"/>
    </source>
</evidence>
<dbReference type="SUPFAM" id="SSF53098">
    <property type="entry name" value="Ribonuclease H-like"/>
    <property type="match status" value="1"/>
</dbReference>
<dbReference type="EMBL" id="CP146256">
    <property type="protein sequence ID" value="XAH74756.1"/>
    <property type="molecule type" value="Genomic_DNA"/>
</dbReference>
<evidence type="ECO:0000313" key="3">
    <source>
        <dbReference type="Proteomes" id="UP001451571"/>
    </source>
</evidence>